<proteinExistence type="predicted"/>
<sequence>MDKNKSLTNSEHGFIFDTFKIHSNVFNKEKDCWLFEENDSGEEACFPTDKGVFFPTQKCLPSVKKHSLKKKTCYNKNDVKNWINECIIKRKSDNDEEKGRWLYDEEDGLDEVDEKEEDGEEEEEKEDDFEINIDESGSDFVFKKPTFFFDKFNFVDKNLHYNEKESKICDLFKMINEEDPLLFLIEQTQAKMACLPSFYRMKDLIVPYYQVKPNFINCDSHLMGCDKLHQ</sequence>
<name>A0A8X6TIN7_NEPPI</name>
<reference evidence="1" key="1">
    <citation type="submission" date="2020-08" db="EMBL/GenBank/DDBJ databases">
        <title>Multicomponent nature underlies the extraordinary mechanical properties of spider dragline silk.</title>
        <authorList>
            <person name="Kono N."/>
            <person name="Nakamura H."/>
            <person name="Mori M."/>
            <person name="Yoshida Y."/>
            <person name="Ohtoshi R."/>
            <person name="Malay A.D."/>
            <person name="Moran D.A.P."/>
            <person name="Tomita M."/>
            <person name="Numata K."/>
            <person name="Arakawa K."/>
        </authorList>
    </citation>
    <scope>NUCLEOTIDE SEQUENCE</scope>
</reference>
<accession>A0A8X6TIN7</accession>
<evidence type="ECO:0000313" key="1">
    <source>
        <dbReference type="EMBL" id="GFT18768.1"/>
    </source>
</evidence>
<dbReference type="Proteomes" id="UP000887013">
    <property type="component" value="Unassembled WGS sequence"/>
</dbReference>
<gene>
    <name evidence="1" type="ORF">NPIL_515971</name>
</gene>
<organism evidence="1 2">
    <name type="scientific">Nephila pilipes</name>
    <name type="common">Giant wood spider</name>
    <name type="synonym">Nephila maculata</name>
    <dbReference type="NCBI Taxonomy" id="299642"/>
    <lineage>
        <taxon>Eukaryota</taxon>
        <taxon>Metazoa</taxon>
        <taxon>Ecdysozoa</taxon>
        <taxon>Arthropoda</taxon>
        <taxon>Chelicerata</taxon>
        <taxon>Arachnida</taxon>
        <taxon>Araneae</taxon>
        <taxon>Araneomorphae</taxon>
        <taxon>Entelegynae</taxon>
        <taxon>Araneoidea</taxon>
        <taxon>Nephilidae</taxon>
        <taxon>Nephila</taxon>
    </lineage>
</organism>
<dbReference type="AlphaFoldDB" id="A0A8X6TIN7"/>
<evidence type="ECO:0000313" key="2">
    <source>
        <dbReference type="Proteomes" id="UP000887013"/>
    </source>
</evidence>
<protein>
    <submittedName>
        <fullName evidence="1">Uncharacterized protein</fullName>
    </submittedName>
</protein>
<keyword evidence="2" id="KW-1185">Reference proteome</keyword>
<comment type="caution">
    <text evidence="1">The sequence shown here is derived from an EMBL/GenBank/DDBJ whole genome shotgun (WGS) entry which is preliminary data.</text>
</comment>
<dbReference type="EMBL" id="BMAW01105318">
    <property type="protein sequence ID" value="GFT18768.1"/>
    <property type="molecule type" value="Genomic_DNA"/>
</dbReference>